<dbReference type="SUPFAM" id="SSF53335">
    <property type="entry name" value="S-adenosyl-L-methionine-dependent methyltransferases"/>
    <property type="match status" value="1"/>
</dbReference>
<dbReference type="Pfam" id="PF13649">
    <property type="entry name" value="Methyltransf_25"/>
    <property type="match status" value="1"/>
</dbReference>
<feature type="compositionally biased region" description="Pro residues" evidence="3">
    <location>
        <begin position="243"/>
        <end position="257"/>
    </location>
</feature>
<keyword evidence="6" id="KW-1185">Reference proteome</keyword>
<feature type="region of interest" description="Disordered" evidence="3">
    <location>
        <begin position="171"/>
        <end position="262"/>
    </location>
</feature>
<feature type="compositionally biased region" description="Acidic residues" evidence="3">
    <location>
        <begin position="200"/>
        <end position="209"/>
    </location>
</feature>
<evidence type="ECO:0000256" key="3">
    <source>
        <dbReference type="SAM" id="MobiDB-lite"/>
    </source>
</evidence>
<proteinExistence type="predicted"/>
<sequence length="696" mass="74560">MNDELPPSIKAAAGTGASASEALGDGIEVALEDDSLPTPIAPPVRAAASGARAKLRDVDEDAPASRRVRPRMTLRIPDDEVARPLSAPPPEPSPPSKPEIAPPRLEPPPPPPPRRTLETDSQRPPPPVVPRSEIPPAPTSVPRVEIAPQRIITINAPQRADLLAGVVPSGRIIARDGRPPSSTPPDTEPLPSSEIAAELTLDDEVEPIAEDFAPTPRDASAIASLPTISLGGAPESARRGPPSSVPSPPPPPSPPLPVIVMDEPPRAMRGNMVTIPDSDGAVDIPVVEDEEFARPSAPELLPDDLVSVESEPSMERARPRIPPPAPPVPPPGSNPAPTMTPIVSLDPPMVDSGRSAPTGALAPPVPPSSGPVAPPASPPVPATTVKPSHPPPSGNSPPPVPVIPNRGMSSTPDLDERGIASVPFVIGPAQSELAPPPLNDASVLQRKRSRPWWEELFNDDFIRTMAKLTDAQIAAEADFIEDSLAVAKGAMVLDLACGTGRHAIELTRRGYQVVGYDLSLSMLARAADEAQDRNQKLNFVQGDMREMTFEETFDGIYSWNTSFGYFDEDRNAQVISRVHRALRKGGQFLLDVVNRDFIGRQAPSLAWFEGEGCVCMDEMTIDWITSRMRIKRTMMMDDGRSKEIEYSIRIYSLHELGKMLHDHGFRVAEVSGRIATPGVFFGTDSPRTLILAEKRG</sequence>
<feature type="region of interest" description="Disordered" evidence="3">
    <location>
        <begin position="290"/>
        <end position="415"/>
    </location>
</feature>
<dbReference type="PANTHER" id="PTHR43861:SF1">
    <property type="entry name" value="TRANS-ACONITATE 2-METHYLTRANSFERASE"/>
    <property type="match status" value="1"/>
</dbReference>
<keyword evidence="1 5" id="KW-0489">Methyltransferase</keyword>
<dbReference type="GO" id="GO:0008168">
    <property type="term" value="F:methyltransferase activity"/>
    <property type="evidence" value="ECO:0007669"/>
    <property type="project" value="UniProtKB-KW"/>
</dbReference>
<feature type="domain" description="Methyltransferase" evidence="4">
    <location>
        <begin position="492"/>
        <end position="586"/>
    </location>
</feature>
<evidence type="ECO:0000313" key="6">
    <source>
        <dbReference type="Proteomes" id="UP001374803"/>
    </source>
</evidence>
<feature type="compositionally biased region" description="Low complexity" evidence="3">
    <location>
        <begin position="11"/>
        <end position="20"/>
    </location>
</feature>
<reference evidence="5" key="1">
    <citation type="submission" date="2021-12" db="EMBL/GenBank/DDBJ databases">
        <title>Discovery of the Pendulisporaceae a myxobacterial family with distinct sporulation behavior and unique specialized metabolism.</title>
        <authorList>
            <person name="Garcia R."/>
            <person name="Popoff A."/>
            <person name="Bader C.D."/>
            <person name="Loehr J."/>
            <person name="Walesch S."/>
            <person name="Walt C."/>
            <person name="Boldt J."/>
            <person name="Bunk B."/>
            <person name="Haeckl F.J.F.P.J."/>
            <person name="Gunesch A.P."/>
            <person name="Birkelbach J."/>
            <person name="Nuebel U."/>
            <person name="Pietschmann T."/>
            <person name="Bach T."/>
            <person name="Mueller R."/>
        </authorList>
    </citation>
    <scope>NUCLEOTIDE SEQUENCE</scope>
    <source>
        <strain evidence="5">MSr11367</strain>
    </source>
</reference>
<organism evidence="5 6">
    <name type="scientific">Pendulispora rubella</name>
    <dbReference type="NCBI Taxonomy" id="2741070"/>
    <lineage>
        <taxon>Bacteria</taxon>
        <taxon>Pseudomonadati</taxon>
        <taxon>Myxococcota</taxon>
        <taxon>Myxococcia</taxon>
        <taxon>Myxococcales</taxon>
        <taxon>Sorangiineae</taxon>
        <taxon>Pendulisporaceae</taxon>
        <taxon>Pendulispora</taxon>
    </lineage>
</organism>
<keyword evidence="2" id="KW-0808">Transferase</keyword>
<accession>A0ABZ2LKP2</accession>
<dbReference type="InterPro" id="IPR041698">
    <property type="entry name" value="Methyltransf_25"/>
</dbReference>
<gene>
    <name evidence="5" type="ORF">LVJ94_24380</name>
</gene>
<feature type="compositionally biased region" description="Pro residues" evidence="3">
    <location>
        <begin position="320"/>
        <end position="334"/>
    </location>
</feature>
<dbReference type="InterPro" id="IPR029063">
    <property type="entry name" value="SAM-dependent_MTases_sf"/>
</dbReference>
<evidence type="ECO:0000256" key="1">
    <source>
        <dbReference type="ARBA" id="ARBA00022603"/>
    </source>
</evidence>
<feature type="compositionally biased region" description="Pro residues" evidence="3">
    <location>
        <begin position="123"/>
        <end position="139"/>
    </location>
</feature>
<evidence type="ECO:0000256" key="2">
    <source>
        <dbReference type="ARBA" id="ARBA00022679"/>
    </source>
</evidence>
<dbReference type="Proteomes" id="UP001374803">
    <property type="component" value="Chromosome"/>
</dbReference>
<feature type="compositionally biased region" description="Pro residues" evidence="3">
    <location>
        <begin position="86"/>
        <end position="114"/>
    </location>
</feature>
<dbReference type="GO" id="GO:0032259">
    <property type="term" value="P:methylation"/>
    <property type="evidence" value="ECO:0007669"/>
    <property type="project" value="UniProtKB-KW"/>
</dbReference>
<feature type="compositionally biased region" description="Pro residues" evidence="3">
    <location>
        <begin position="388"/>
        <end position="402"/>
    </location>
</feature>
<dbReference type="PANTHER" id="PTHR43861">
    <property type="entry name" value="TRANS-ACONITATE 2-METHYLTRANSFERASE-RELATED"/>
    <property type="match status" value="1"/>
</dbReference>
<dbReference type="RefSeq" id="WP_394840028.1">
    <property type="nucleotide sequence ID" value="NZ_CP089929.1"/>
</dbReference>
<protein>
    <submittedName>
        <fullName evidence="5">Methyltransferase domain-containing protein</fullName>
    </submittedName>
</protein>
<dbReference type="EMBL" id="CP089983">
    <property type="protein sequence ID" value="WXB10351.1"/>
    <property type="molecule type" value="Genomic_DNA"/>
</dbReference>
<dbReference type="CDD" id="cd02440">
    <property type="entry name" value="AdoMet_MTases"/>
    <property type="match status" value="1"/>
</dbReference>
<feature type="region of interest" description="Disordered" evidence="3">
    <location>
        <begin position="34"/>
        <end position="145"/>
    </location>
</feature>
<evidence type="ECO:0000313" key="5">
    <source>
        <dbReference type="EMBL" id="WXB10351.1"/>
    </source>
</evidence>
<evidence type="ECO:0000259" key="4">
    <source>
        <dbReference type="Pfam" id="PF13649"/>
    </source>
</evidence>
<feature type="compositionally biased region" description="Pro residues" evidence="3">
    <location>
        <begin position="363"/>
        <end position="381"/>
    </location>
</feature>
<dbReference type="Gene3D" id="2.20.25.110">
    <property type="entry name" value="S-adenosyl-L-methionine-dependent methyltransferases"/>
    <property type="match status" value="1"/>
</dbReference>
<name>A0ABZ2LKP2_9BACT</name>
<feature type="region of interest" description="Disordered" evidence="3">
    <location>
        <begin position="1"/>
        <end position="20"/>
    </location>
</feature>
<dbReference type="Gene3D" id="3.40.50.150">
    <property type="entry name" value="Vaccinia Virus protein VP39"/>
    <property type="match status" value="1"/>
</dbReference>